<evidence type="ECO:0000313" key="3">
    <source>
        <dbReference type="Proteomes" id="UP000541558"/>
    </source>
</evidence>
<accession>A0A8H5BKV3</accession>
<reference evidence="2 3" key="1">
    <citation type="journal article" date="2020" name="ISME J.">
        <title>Uncovering the hidden diversity of litter-decomposition mechanisms in mushroom-forming fungi.</title>
        <authorList>
            <person name="Floudas D."/>
            <person name="Bentzer J."/>
            <person name="Ahren D."/>
            <person name="Johansson T."/>
            <person name="Persson P."/>
            <person name="Tunlid A."/>
        </authorList>
    </citation>
    <scope>NUCLEOTIDE SEQUENCE [LARGE SCALE GENOMIC DNA]</scope>
    <source>
        <strain evidence="2 3">CBS 175.51</strain>
    </source>
</reference>
<feature type="region of interest" description="Disordered" evidence="1">
    <location>
        <begin position="333"/>
        <end position="356"/>
    </location>
</feature>
<protein>
    <submittedName>
        <fullName evidence="2">Uncharacterized protein</fullName>
    </submittedName>
</protein>
<comment type="caution">
    <text evidence="2">The sequence shown here is derived from an EMBL/GenBank/DDBJ whole genome shotgun (WGS) entry which is preliminary data.</text>
</comment>
<organism evidence="2 3">
    <name type="scientific">Ephemerocybe angulata</name>
    <dbReference type="NCBI Taxonomy" id="980116"/>
    <lineage>
        <taxon>Eukaryota</taxon>
        <taxon>Fungi</taxon>
        <taxon>Dikarya</taxon>
        <taxon>Basidiomycota</taxon>
        <taxon>Agaricomycotina</taxon>
        <taxon>Agaricomycetes</taxon>
        <taxon>Agaricomycetidae</taxon>
        <taxon>Agaricales</taxon>
        <taxon>Agaricineae</taxon>
        <taxon>Psathyrellaceae</taxon>
        <taxon>Ephemerocybe</taxon>
    </lineage>
</organism>
<dbReference type="OrthoDB" id="10441490at2759"/>
<evidence type="ECO:0000313" key="2">
    <source>
        <dbReference type="EMBL" id="KAF5324022.1"/>
    </source>
</evidence>
<keyword evidence="3" id="KW-1185">Reference proteome</keyword>
<gene>
    <name evidence="2" type="ORF">D9611_008327</name>
</gene>
<dbReference type="EMBL" id="JAACJK010000165">
    <property type="protein sequence ID" value="KAF5324022.1"/>
    <property type="molecule type" value="Genomic_DNA"/>
</dbReference>
<sequence length="566" mass="63033">MAALYDYSLRSDGNAASHEIDGSSISIPSNFEYGDASGGSKRLGYTQGSELGDTSAVVTSRLESRVHFGEYDSLGKPACPASSHLPPATSICLRRPDPHPSHRIDRVRRRRAGRTVHQYYYKLAFAPNRASERLASGPPTMIAQRSTPPALNIQHRRALGPIDYAKDTPVARTTERLSVFPKAHRNPTSHLEQVFPCYPRPGSLVLDCLKTANQRHHFILRLFLLDDDPNIPISPPPALYSSQSARRVPASIGLVLCNILNRRFLRPSTTSLLAFTSQTGLLQTLNAPSPPHTTSRMGSPTTYFYPLFHRLPTAVNNTREDARGLPLYWQPSTMAPVPAKPSRRRGKSPGEAHAGRAKLMAEHRENSPGARRGYERPRIRVRTGTATIGRYAQASTTAPSMRLALRTNQQLRALDPASTSERRRVQIRGWKGGAEGCLSGNRGAFTERERGAWLLLGLNVYGRLAGPMWERDIVAREISAGGFAGDVFRKNPSRLSTIEYSRPLGVCSCTREHSFALFREFMLQGQAKGKERRTSLLWDWAGEDWRWTQPSERKHIVQKADISVYL</sequence>
<name>A0A8H5BKV3_9AGAR</name>
<evidence type="ECO:0000256" key="1">
    <source>
        <dbReference type="SAM" id="MobiDB-lite"/>
    </source>
</evidence>
<dbReference type="AlphaFoldDB" id="A0A8H5BKV3"/>
<proteinExistence type="predicted"/>
<dbReference type="Proteomes" id="UP000541558">
    <property type="component" value="Unassembled WGS sequence"/>
</dbReference>